<evidence type="ECO:0000313" key="6">
    <source>
        <dbReference type="Proteomes" id="UP000294555"/>
    </source>
</evidence>
<dbReference type="InterPro" id="IPR022789">
    <property type="entry name" value="ParD"/>
</dbReference>
<dbReference type="InterPro" id="IPR038296">
    <property type="entry name" value="ParD_sf"/>
</dbReference>
<evidence type="ECO:0000256" key="4">
    <source>
        <dbReference type="ARBA" id="ARBA00037106"/>
    </source>
</evidence>
<accession>A0A4R1N6K1</accession>
<dbReference type="Pfam" id="PF03693">
    <property type="entry name" value="ParD_antitoxin"/>
    <property type="match status" value="1"/>
</dbReference>
<evidence type="ECO:0000313" key="5">
    <source>
        <dbReference type="EMBL" id="TCL02167.1"/>
    </source>
</evidence>
<comment type="function">
    <text evidence="4">Antitoxin component of a type II toxin-antitoxin (TA) system. Neutralizes the effect of toxin ParE.</text>
</comment>
<dbReference type="AlphaFoldDB" id="A0A4R1N6K1"/>
<dbReference type="EMBL" id="SJOI01000001">
    <property type="protein sequence ID" value="TCL02167.1"/>
    <property type="molecule type" value="Genomic_DNA"/>
</dbReference>
<dbReference type="GO" id="GO:0006355">
    <property type="term" value="P:regulation of DNA-templated transcription"/>
    <property type="evidence" value="ECO:0007669"/>
    <property type="project" value="InterPro"/>
</dbReference>
<protein>
    <recommendedName>
        <fullName evidence="2">Antitoxin ParD</fullName>
    </recommendedName>
</protein>
<dbReference type="CDD" id="cd22231">
    <property type="entry name" value="RHH_NikR_HicB-like"/>
    <property type="match status" value="1"/>
</dbReference>
<comment type="caution">
    <text evidence="5">The sequence shown here is derived from an EMBL/GenBank/DDBJ whole genome shotgun (WGS) entry which is preliminary data.</text>
</comment>
<dbReference type="PANTHER" id="PTHR36582">
    <property type="entry name" value="ANTITOXIN PARD"/>
    <property type="match status" value="1"/>
</dbReference>
<evidence type="ECO:0000256" key="2">
    <source>
        <dbReference type="ARBA" id="ARBA00017940"/>
    </source>
</evidence>
<dbReference type="NCBIfam" id="TIGR02606">
    <property type="entry name" value="antidote_CC2985"/>
    <property type="match status" value="1"/>
</dbReference>
<keyword evidence="6" id="KW-1185">Reference proteome</keyword>
<dbReference type="SUPFAM" id="SSF47598">
    <property type="entry name" value="Ribbon-helix-helix"/>
    <property type="match status" value="1"/>
</dbReference>
<organism evidence="5 6">
    <name type="scientific">Sodalis ligni</name>
    <dbReference type="NCBI Taxonomy" id="2697027"/>
    <lineage>
        <taxon>Bacteria</taxon>
        <taxon>Pseudomonadati</taxon>
        <taxon>Pseudomonadota</taxon>
        <taxon>Gammaproteobacteria</taxon>
        <taxon>Enterobacterales</taxon>
        <taxon>Bruguierivoracaceae</taxon>
        <taxon>Sodalis</taxon>
    </lineage>
</organism>
<comment type="similarity">
    <text evidence="1">Belongs to the ParD antitoxin family.</text>
</comment>
<dbReference type="InterPro" id="IPR010985">
    <property type="entry name" value="Ribbon_hlx_hlx"/>
</dbReference>
<gene>
    <name evidence="5" type="ORF">EZJ58_0163</name>
</gene>
<evidence type="ECO:0000256" key="3">
    <source>
        <dbReference type="ARBA" id="ARBA00022649"/>
    </source>
</evidence>
<name>A0A4R1N6K1_9GAMM</name>
<dbReference type="RefSeq" id="WP_132921138.1">
    <property type="nucleotide sequence ID" value="NZ_SJOI01000001.1"/>
</dbReference>
<dbReference type="Gene3D" id="6.10.10.120">
    <property type="entry name" value="Antitoxin ParD1-like"/>
    <property type="match status" value="1"/>
</dbReference>
<evidence type="ECO:0000256" key="1">
    <source>
        <dbReference type="ARBA" id="ARBA00008580"/>
    </source>
</evidence>
<keyword evidence="3" id="KW-1277">Toxin-antitoxin system</keyword>
<proteinExistence type="inferred from homology"/>
<dbReference type="Proteomes" id="UP000294555">
    <property type="component" value="Unassembled WGS sequence"/>
</dbReference>
<dbReference type="OrthoDB" id="9815501at2"/>
<reference evidence="5 6" key="1">
    <citation type="submission" date="2019-02" db="EMBL/GenBank/DDBJ databases">
        <title>Investigation of anaerobic lignin degradation for improved lignocellulosic biofuels.</title>
        <authorList>
            <person name="Deangelis K."/>
        </authorList>
    </citation>
    <scope>NUCLEOTIDE SEQUENCE [LARGE SCALE GENOMIC DNA]</scope>
    <source>
        <strain evidence="5 6">159R</strain>
    </source>
</reference>
<dbReference type="PANTHER" id="PTHR36582:SF2">
    <property type="entry name" value="ANTITOXIN PARD"/>
    <property type="match status" value="1"/>
</dbReference>
<sequence>MPTRNVVLTDHQHEVVERLVNSGRYQNASEVLRDGLRLLEQREDVEEAKLDALKAAAQVGWREIDDGRFTDVQNDKLEDFIGELGVRAAGSEQNQHRK</sequence>